<dbReference type="InterPro" id="IPR050378">
    <property type="entry name" value="Metallo-dep_Hydrolases_sf"/>
</dbReference>
<dbReference type="EMBL" id="CP072943">
    <property type="protein sequence ID" value="QTX33364.1"/>
    <property type="molecule type" value="Genomic_DNA"/>
</dbReference>
<dbReference type="PANTHER" id="PTHR11647:SF1">
    <property type="entry name" value="COLLAPSIN RESPONSE MEDIATOR PROTEIN"/>
    <property type="match status" value="1"/>
</dbReference>
<dbReference type="InterPro" id="IPR011059">
    <property type="entry name" value="Metal-dep_hydrolase_composite"/>
</dbReference>
<proteinExistence type="predicted"/>
<keyword evidence="3" id="KW-1185">Reference proteome</keyword>
<dbReference type="Gene3D" id="2.30.40.10">
    <property type="entry name" value="Urease, subunit C, domain 1"/>
    <property type="match status" value="1"/>
</dbReference>
<evidence type="ECO:0000313" key="3">
    <source>
        <dbReference type="Proteomes" id="UP000671879"/>
    </source>
</evidence>
<dbReference type="GO" id="GO:0016811">
    <property type="term" value="F:hydrolase activity, acting on carbon-nitrogen (but not peptide) bonds, in linear amides"/>
    <property type="evidence" value="ECO:0007669"/>
    <property type="project" value="InterPro"/>
</dbReference>
<dbReference type="Pfam" id="PF07969">
    <property type="entry name" value="Amidohydro_3"/>
    <property type="match status" value="1"/>
</dbReference>
<protein>
    <submittedName>
        <fullName evidence="2">Amidohydrolase family protein</fullName>
    </submittedName>
</protein>
<sequence length="452" mass="49513">MDELDILIRGGRVVHPERGVDEVADVALAGGKIAWIGHGDGSRARRVLDAEGLIVSPGFIDTHIHDEEVDDPDTAEQALLRQGVTTAIAGNCGSGPLGRDILPSRSRPWLNLGYLTGHRCLRQAVGIDDVYRAATAEETKGMVSLLERELESGSFGLSFGLEYAPNTSPDEIRALLEVLKAFPRRWVPVHIRYDGPRCVEAVQEVLDYARETGLRFQLSHLGSMTAFGRLSEVLALVEAARTDGVDVTFDCYPYDAFCTHIGSTVFDPGFEERWGKGFEALEAGSGKYKGRFLDGAIYAEMRRDDPDALIIAHVMNEEEVRLCLAHPRCAIASDTLLKGGQGHPRAAGTFPRALRILRDEGLSWPQALYHATTLPARMAWIDAGRLEAGAVADIVVFDGERLRDRATFKEELLPPEGIAWVIVNGRVAVEGNRVLPDRAGRLLSREEATEEA</sequence>
<dbReference type="SUPFAM" id="SSF51338">
    <property type="entry name" value="Composite domain of metallo-dependent hydrolases"/>
    <property type="match status" value="1"/>
</dbReference>
<dbReference type="RefSeq" id="WP_274374649.1">
    <property type="nucleotide sequence ID" value="NZ_CP072943.1"/>
</dbReference>
<dbReference type="Proteomes" id="UP000671879">
    <property type="component" value="Chromosome"/>
</dbReference>
<dbReference type="SUPFAM" id="SSF51556">
    <property type="entry name" value="Metallo-dependent hydrolases"/>
    <property type="match status" value="1"/>
</dbReference>
<dbReference type="Gene3D" id="3.20.20.140">
    <property type="entry name" value="Metal-dependent hydrolases"/>
    <property type="match status" value="1"/>
</dbReference>
<evidence type="ECO:0000259" key="1">
    <source>
        <dbReference type="Pfam" id="PF07969"/>
    </source>
</evidence>
<evidence type="ECO:0000313" key="2">
    <source>
        <dbReference type="EMBL" id="QTX33364.1"/>
    </source>
</evidence>
<dbReference type="InterPro" id="IPR032466">
    <property type="entry name" value="Metal_Hydrolase"/>
</dbReference>
<dbReference type="InterPro" id="IPR013108">
    <property type="entry name" value="Amidohydro_3"/>
</dbReference>
<name>A0A9Q7AI37_9BACT</name>
<accession>A0A9Q7AI37</accession>
<organism evidence="2 3">
    <name type="scientific">Aminithiophilus ramosus</name>
    <dbReference type="NCBI Taxonomy" id="3029084"/>
    <lineage>
        <taxon>Bacteria</taxon>
        <taxon>Thermotogati</taxon>
        <taxon>Synergistota</taxon>
        <taxon>Synergistia</taxon>
        <taxon>Synergistales</taxon>
        <taxon>Aminithiophilaceae</taxon>
        <taxon>Aminithiophilus</taxon>
    </lineage>
</organism>
<dbReference type="PANTHER" id="PTHR11647">
    <property type="entry name" value="HYDRANTOINASE/DIHYDROPYRIMIDINASE FAMILY MEMBER"/>
    <property type="match status" value="1"/>
</dbReference>
<dbReference type="AlphaFoldDB" id="A0A9Q7AI37"/>
<dbReference type="InterPro" id="IPR023100">
    <property type="entry name" value="D-aminoacylase_insert_dom_sf"/>
</dbReference>
<reference evidence="3" key="1">
    <citation type="submission" date="2021-04" db="EMBL/GenBank/DDBJ databases">
        <title>A novel Synergistetes isolate from a pyrite-forming mixed culture.</title>
        <authorList>
            <person name="Bunk B."/>
            <person name="Sproer C."/>
            <person name="Spring S."/>
            <person name="Pester M."/>
        </authorList>
    </citation>
    <scope>NUCLEOTIDE SEQUENCE [LARGE SCALE GENOMIC DNA]</scope>
    <source>
        <strain evidence="3">J.5.4.2-T.3.5.2</strain>
    </source>
</reference>
<gene>
    <name evidence="2" type="ORF">KAR29_05690</name>
</gene>
<dbReference type="KEGG" id="aram:KAR29_05690"/>
<feature type="domain" description="Amidohydrolase 3" evidence="1">
    <location>
        <begin position="46"/>
        <end position="428"/>
    </location>
</feature>
<dbReference type="Gene3D" id="3.30.1490.130">
    <property type="entry name" value="D-aminoacylase. Domain 3"/>
    <property type="match status" value="1"/>
</dbReference>